<dbReference type="InterPro" id="IPR050054">
    <property type="entry name" value="UPRTase/APRTase"/>
</dbReference>
<dbReference type="PANTHER" id="PTHR32315">
    <property type="entry name" value="ADENINE PHOSPHORIBOSYLTRANSFERASE"/>
    <property type="match status" value="1"/>
</dbReference>
<comment type="function">
    <text evidence="11">Catalyzes the conversion of uracil and 5-phospho-alpha-D-ribose 1-diphosphate (PRPP) to UMP and diphosphate.</text>
</comment>
<evidence type="ECO:0000256" key="7">
    <source>
        <dbReference type="ARBA" id="ARBA00022679"/>
    </source>
</evidence>
<keyword evidence="6 15" id="KW-0328">Glycosyltransferase</keyword>
<dbReference type="NCBIfam" id="TIGR01091">
    <property type="entry name" value="upp"/>
    <property type="match status" value="1"/>
</dbReference>
<comment type="caution">
    <text evidence="15">The sequence shown here is derived from an EMBL/GenBank/DDBJ whole genome shotgun (WGS) entry which is preliminary data.</text>
</comment>
<dbReference type="GO" id="GO:0005525">
    <property type="term" value="F:GTP binding"/>
    <property type="evidence" value="ECO:0007669"/>
    <property type="project" value="UniProtKB-KW"/>
</dbReference>
<dbReference type="EC" id="2.4.2.9" evidence="4 13"/>
<evidence type="ECO:0000256" key="10">
    <source>
        <dbReference type="ARBA" id="ARBA00052919"/>
    </source>
</evidence>
<comment type="similarity">
    <text evidence="3">Belongs to the UPRTase family.</text>
</comment>
<dbReference type="PANTHER" id="PTHR32315:SF4">
    <property type="entry name" value="URACIL PHOSPHORIBOSYLTRANSFERASE, CHLOROPLASTIC"/>
    <property type="match status" value="1"/>
</dbReference>
<gene>
    <name evidence="15" type="ORF">UW52_C0058G0009</name>
</gene>
<evidence type="ECO:0000256" key="3">
    <source>
        <dbReference type="ARBA" id="ARBA00009516"/>
    </source>
</evidence>
<dbReference type="NCBIfam" id="NF001097">
    <property type="entry name" value="PRK00129.1"/>
    <property type="match status" value="1"/>
</dbReference>
<evidence type="ECO:0000256" key="4">
    <source>
        <dbReference type="ARBA" id="ARBA00011894"/>
    </source>
</evidence>
<organism evidence="15 16">
    <name type="scientific">Candidatus Gottesmanbacteria bacterium GW2011_GWA1_44_24b</name>
    <dbReference type="NCBI Taxonomy" id="1618437"/>
    <lineage>
        <taxon>Bacteria</taxon>
        <taxon>Candidatus Gottesmaniibacteriota</taxon>
    </lineage>
</organism>
<evidence type="ECO:0000256" key="6">
    <source>
        <dbReference type="ARBA" id="ARBA00022676"/>
    </source>
</evidence>
<reference evidence="15 16" key="1">
    <citation type="journal article" date="2015" name="Nature">
        <title>rRNA introns, odd ribosomes, and small enigmatic genomes across a large radiation of phyla.</title>
        <authorList>
            <person name="Brown C.T."/>
            <person name="Hug L.A."/>
            <person name="Thomas B.C."/>
            <person name="Sharon I."/>
            <person name="Castelle C.J."/>
            <person name="Singh A."/>
            <person name="Wilkins M.J."/>
            <person name="Williams K.H."/>
            <person name="Banfield J.F."/>
        </authorList>
    </citation>
    <scope>NUCLEOTIDE SEQUENCE [LARGE SCALE GENOMIC DNA]</scope>
</reference>
<evidence type="ECO:0000256" key="9">
    <source>
        <dbReference type="ARBA" id="ARBA00023134"/>
    </source>
</evidence>
<dbReference type="InterPro" id="IPR005765">
    <property type="entry name" value="UPRT"/>
</dbReference>
<comment type="catalytic activity">
    <reaction evidence="10">
        <text>UMP + diphosphate = 5-phospho-alpha-D-ribose 1-diphosphate + uracil</text>
        <dbReference type="Rhea" id="RHEA:13017"/>
        <dbReference type="ChEBI" id="CHEBI:17568"/>
        <dbReference type="ChEBI" id="CHEBI:33019"/>
        <dbReference type="ChEBI" id="CHEBI:57865"/>
        <dbReference type="ChEBI" id="CHEBI:58017"/>
        <dbReference type="EC" id="2.4.2.9"/>
    </reaction>
</comment>
<protein>
    <recommendedName>
        <fullName evidence="12 13">Uracil phosphoribosyltransferase</fullName>
        <ecNumber evidence="4 13">2.4.2.9</ecNumber>
    </recommendedName>
</protein>
<dbReference type="GO" id="GO:0005737">
    <property type="term" value="C:cytoplasm"/>
    <property type="evidence" value="ECO:0007669"/>
    <property type="project" value="UniProtKB-ARBA"/>
</dbReference>
<keyword evidence="5" id="KW-0021">Allosteric enzyme</keyword>
<proteinExistence type="inferred from homology"/>
<dbReference type="Pfam" id="PF14681">
    <property type="entry name" value="UPRTase"/>
    <property type="match status" value="1"/>
</dbReference>
<evidence type="ECO:0000256" key="2">
    <source>
        <dbReference type="ARBA" id="ARBA00005180"/>
    </source>
</evidence>
<comment type="pathway">
    <text evidence="2">Pyrimidine metabolism; UMP biosynthesis via salvage pathway; UMP from uracil: step 1/1.</text>
</comment>
<dbReference type="SUPFAM" id="SSF53271">
    <property type="entry name" value="PRTase-like"/>
    <property type="match status" value="1"/>
</dbReference>
<dbReference type="AlphaFoldDB" id="A0A0G1IHY4"/>
<dbReference type="FunFam" id="3.40.50.2020:FF:000003">
    <property type="entry name" value="Uracil phosphoribosyltransferase"/>
    <property type="match status" value="1"/>
</dbReference>
<evidence type="ECO:0000256" key="13">
    <source>
        <dbReference type="NCBIfam" id="TIGR01091"/>
    </source>
</evidence>
<feature type="domain" description="Phosphoribosyltransferase" evidence="14">
    <location>
        <begin position="9"/>
        <end position="209"/>
    </location>
</feature>
<dbReference type="CDD" id="cd06223">
    <property type="entry name" value="PRTases_typeI"/>
    <property type="match status" value="1"/>
</dbReference>
<dbReference type="GO" id="GO:0004845">
    <property type="term" value="F:uracil phosphoribosyltransferase activity"/>
    <property type="evidence" value="ECO:0007669"/>
    <property type="project" value="UniProtKB-UniRule"/>
</dbReference>
<dbReference type="InterPro" id="IPR029057">
    <property type="entry name" value="PRTase-like"/>
</dbReference>
<evidence type="ECO:0000256" key="5">
    <source>
        <dbReference type="ARBA" id="ARBA00022533"/>
    </source>
</evidence>
<dbReference type="GO" id="GO:0044206">
    <property type="term" value="P:UMP salvage"/>
    <property type="evidence" value="ECO:0007669"/>
    <property type="project" value="UniProtKB-UniPathway"/>
</dbReference>
<comment type="cofactor">
    <cofactor evidence="1">
        <name>Mg(2+)</name>
        <dbReference type="ChEBI" id="CHEBI:18420"/>
    </cofactor>
</comment>
<evidence type="ECO:0000313" key="15">
    <source>
        <dbReference type="EMBL" id="KKT58765.1"/>
    </source>
</evidence>
<keyword evidence="9" id="KW-0342">GTP-binding</keyword>
<dbReference type="PATRIC" id="fig|1618437.3.peg.973"/>
<evidence type="ECO:0000313" key="16">
    <source>
        <dbReference type="Proteomes" id="UP000034521"/>
    </source>
</evidence>
<dbReference type="Proteomes" id="UP000034521">
    <property type="component" value="Unassembled WGS sequence"/>
</dbReference>
<keyword evidence="7 15" id="KW-0808">Transferase</keyword>
<evidence type="ECO:0000259" key="14">
    <source>
        <dbReference type="Pfam" id="PF14681"/>
    </source>
</evidence>
<dbReference type="EMBL" id="LCIQ01000058">
    <property type="protein sequence ID" value="KKT58765.1"/>
    <property type="molecule type" value="Genomic_DNA"/>
</dbReference>
<dbReference type="GO" id="GO:0006223">
    <property type="term" value="P:uracil salvage"/>
    <property type="evidence" value="ECO:0007669"/>
    <property type="project" value="InterPro"/>
</dbReference>
<dbReference type="InterPro" id="IPR000836">
    <property type="entry name" value="PRTase_dom"/>
</dbReference>
<evidence type="ECO:0000256" key="1">
    <source>
        <dbReference type="ARBA" id="ARBA00001946"/>
    </source>
</evidence>
<sequence length="210" mass="23298">MYTKNITIVKHPLIDHSLTILRDKKTKTEEFRRHANIVSKILLVEAAKHLPLKNKKIETPLASMTGRILTDEIVVVPVLRAGLAMLFSLQDFLPSVSVGFIGLERDEKTAVAREYYQKLPDIFATHHVFVLDPMLATGGSFDDTITALRAKGGKRISIVCIVSAPAGIERIQKNHPDVEIFTAAVDTSLNSKKYIVPGLGDFGDRYFGTQ</sequence>
<evidence type="ECO:0000256" key="8">
    <source>
        <dbReference type="ARBA" id="ARBA00022741"/>
    </source>
</evidence>
<name>A0A0G1IHY4_9BACT</name>
<accession>A0A0G1IHY4</accession>
<evidence type="ECO:0000256" key="11">
    <source>
        <dbReference type="ARBA" id="ARBA00056901"/>
    </source>
</evidence>
<evidence type="ECO:0000256" key="12">
    <source>
        <dbReference type="ARBA" id="ARBA00072146"/>
    </source>
</evidence>
<dbReference type="UniPathway" id="UPA00574">
    <property type="reaction ID" value="UER00636"/>
</dbReference>
<dbReference type="Gene3D" id="3.40.50.2020">
    <property type="match status" value="1"/>
</dbReference>
<keyword evidence="8" id="KW-0547">Nucleotide-binding</keyword>